<sequence length="281" mass="31107">TKRYVLAGALLIILLGFASIVGTAPAVNEASLKELVAGNNAFAFDLYQALRTNECNLFFSPYSISLALAITYAGARDNTAIEMAETLHFTLQQDRLHLALNALGEELLGRDENINLTIANALWGQAGYPFLPDFLAVLDIGYDAGLRRADFIFAPEGARRDINAWVNDATEGKIKDLMGPGTITPDTRLVLANAIYFKGTWKVQFDAKKTEFAPFYRLDGSQVKVSMMRMKEHFPYTEGMNFQAIELPYTGDALSMVILLPREGMFEDFEANLSVEQLNAI</sequence>
<accession>X1DNN3</accession>
<dbReference type="CDD" id="cd19590">
    <property type="entry name" value="serpin_thermopin-like"/>
    <property type="match status" value="1"/>
</dbReference>
<organism evidence="2">
    <name type="scientific">marine sediment metagenome</name>
    <dbReference type="NCBI Taxonomy" id="412755"/>
    <lineage>
        <taxon>unclassified sequences</taxon>
        <taxon>metagenomes</taxon>
        <taxon>ecological metagenomes</taxon>
    </lineage>
</organism>
<gene>
    <name evidence="2" type="ORF">S01H4_45295</name>
</gene>
<evidence type="ECO:0000313" key="2">
    <source>
        <dbReference type="EMBL" id="GAG98021.1"/>
    </source>
</evidence>
<proteinExistence type="predicted"/>
<dbReference type="SUPFAM" id="SSF56574">
    <property type="entry name" value="Serpins"/>
    <property type="match status" value="1"/>
</dbReference>
<dbReference type="AlphaFoldDB" id="X1DNN3"/>
<feature type="domain" description="Serpin" evidence="1">
    <location>
        <begin position="44"/>
        <end position="280"/>
    </location>
</feature>
<dbReference type="SMART" id="SM00093">
    <property type="entry name" value="SERPIN"/>
    <property type="match status" value="1"/>
</dbReference>
<dbReference type="Pfam" id="PF00079">
    <property type="entry name" value="Serpin"/>
    <property type="match status" value="1"/>
</dbReference>
<evidence type="ECO:0000259" key="1">
    <source>
        <dbReference type="SMART" id="SM00093"/>
    </source>
</evidence>
<reference evidence="2" key="1">
    <citation type="journal article" date="2014" name="Front. Microbiol.">
        <title>High frequency of phylogenetically diverse reductive dehalogenase-homologous genes in deep subseafloor sedimentary metagenomes.</title>
        <authorList>
            <person name="Kawai M."/>
            <person name="Futagami T."/>
            <person name="Toyoda A."/>
            <person name="Takaki Y."/>
            <person name="Nishi S."/>
            <person name="Hori S."/>
            <person name="Arai W."/>
            <person name="Tsubouchi T."/>
            <person name="Morono Y."/>
            <person name="Uchiyama I."/>
            <person name="Ito T."/>
            <person name="Fujiyama A."/>
            <person name="Inagaki F."/>
            <person name="Takami H."/>
        </authorList>
    </citation>
    <scope>NUCLEOTIDE SEQUENCE</scope>
    <source>
        <strain evidence="2">Expedition CK06-06</strain>
    </source>
</reference>
<dbReference type="Gene3D" id="3.30.497.10">
    <property type="entry name" value="Antithrombin, subunit I, domain 2"/>
    <property type="match status" value="1"/>
</dbReference>
<dbReference type="EMBL" id="BART01025204">
    <property type="protein sequence ID" value="GAG98021.1"/>
    <property type="molecule type" value="Genomic_DNA"/>
</dbReference>
<feature type="non-terminal residue" evidence="2">
    <location>
        <position position="281"/>
    </location>
</feature>
<comment type="caution">
    <text evidence="2">The sequence shown here is derived from an EMBL/GenBank/DDBJ whole genome shotgun (WGS) entry which is preliminary data.</text>
</comment>
<dbReference type="GO" id="GO:0004867">
    <property type="term" value="F:serine-type endopeptidase inhibitor activity"/>
    <property type="evidence" value="ECO:0007669"/>
    <property type="project" value="InterPro"/>
</dbReference>
<dbReference type="InterPro" id="IPR042178">
    <property type="entry name" value="Serpin_sf_1"/>
</dbReference>
<dbReference type="InterPro" id="IPR000215">
    <property type="entry name" value="Serpin_fam"/>
</dbReference>
<dbReference type="InterPro" id="IPR042185">
    <property type="entry name" value="Serpin_sf_2"/>
</dbReference>
<dbReference type="Gene3D" id="2.30.39.10">
    <property type="entry name" value="Alpha-1-antitrypsin, domain 1"/>
    <property type="match status" value="1"/>
</dbReference>
<dbReference type="PANTHER" id="PTHR11461">
    <property type="entry name" value="SERINE PROTEASE INHIBITOR, SERPIN"/>
    <property type="match status" value="1"/>
</dbReference>
<dbReference type="PANTHER" id="PTHR11461:SF211">
    <property type="entry name" value="GH10112P-RELATED"/>
    <property type="match status" value="1"/>
</dbReference>
<dbReference type="InterPro" id="IPR036186">
    <property type="entry name" value="Serpin_sf"/>
</dbReference>
<dbReference type="InterPro" id="IPR023796">
    <property type="entry name" value="Serpin_dom"/>
</dbReference>
<protein>
    <recommendedName>
        <fullName evidence="1">Serpin domain-containing protein</fullName>
    </recommendedName>
</protein>
<dbReference type="GO" id="GO:0005615">
    <property type="term" value="C:extracellular space"/>
    <property type="evidence" value="ECO:0007669"/>
    <property type="project" value="InterPro"/>
</dbReference>
<feature type="non-terminal residue" evidence="2">
    <location>
        <position position="1"/>
    </location>
</feature>
<name>X1DNN3_9ZZZZ</name>